<dbReference type="PANTHER" id="PTHR13906">
    <property type="entry name" value="PORCUPINE"/>
    <property type="match status" value="1"/>
</dbReference>
<evidence type="ECO:0000256" key="6">
    <source>
        <dbReference type="ARBA" id="ARBA00023315"/>
    </source>
</evidence>
<evidence type="ECO:0000313" key="9">
    <source>
        <dbReference type="EMBL" id="SCU84159.1"/>
    </source>
</evidence>
<dbReference type="Pfam" id="PF03062">
    <property type="entry name" value="MBOAT"/>
    <property type="match status" value="1"/>
</dbReference>
<dbReference type="EMBL" id="LT598466">
    <property type="protein sequence ID" value="SCU84159.1"/>
    <property type="molecule type" value="Genomic_DNA"/>
</dbReference>
<feature type="transmembrane region" description="Helical" evidence="8">
    <location>
        <begin position="424"/>
        <end position="448"/>
    </location>
</feature>
<dbReference type="AlphaFoldDB" id="A0A1G4J3R0"/>
<comment type="subcellular location">
    <subcellularLocation>
        <location evidence="1">Membrane</location>
        <topology evidence="1">Multi-pass membrane protein</topology>
    </subcellularLocation>
</comment>
<feature type="transmembrane region" description="Helical" evidence="8">
    <location>
        <begin position="21"/>
        <end position="39"/>
    </location>
</feature>
<keyword evidence="2" id="KW-0808">Transferase</keyword>
<dbReference type="GO" id="GO:0005783">
    <property type="term" value="C:endoplasmic reticulum"/>
    <property type="evidence" value="ECO:0007669"/>
    <property type="project" value="TreeGrafter"/>
</dbReference>
<accession>A0A1G4J3R0</accession>
<evidence type="ECO:0000256" key="4">
    <source>
        <dbReference type="ARBA" id="ARBA00022989"/>
    </source>
</evidence>
<dbReference type="OrthoDB" id="286734at2759"/>
<keyword evidence="4 8" id="KW-1133">Transmembrane helix</keyword>
<dbReference type="GO" id="GO:0047184">
    <property type="term" value="F:1-acylglycerophosphocholine O-acyltransferase activity"/>
    <property type="evidence" value="ECO:0007669"/>
    <property type="project" value="TreeGrafter"/>
</dbReference>
<feature type="transmembrane region" description="Helical" evidence="8">
    <location>
        <begin position="460"/>
        <end position="479"/>
    </location>
</feature>
<name>A0A1G4J3R0_9SACH</name>
<reference evidence="10" key="1">
    <citation type="submission" date="2016-03" db="EMBL/GenBank/DDBJ databases">
        <authorList>
            <person name="Devillers H."/>
        </authorList>
    </citation>
    <scope>NUCLEOTIDE SEQUENCE [LARGE SCALE GENOMIC DNA]</scope>
</reference>
<dbReference type="GO" id="GO:0016020">
    <property type="term" value="C:membrane"/>
    <property type="evidence" value="ECO:0007669"/>
    <property type="project" value="UniProtKB-SubCell"/>
</dbReference>
<keyword evidence="6" id="KW-0012">Acyltransferase</keyword>
<keyword evidence="3 8" id="KW-0812">Transmembrane</keyword>
<evidence type="ECO:0000256" key="1">
    <source>
        <dbReference type="ARBA" id="ARBA00004141"/>
    </source>
</evidence>
<dbReference type="Proteomes" id="UP000191024">
    <property type="component" value="Chromosome C"/>
</dbReference>
<proteinExistence type="predicted"/>
<gene>
    <name evidence="9" type="ORF">LAMI_0C06480G</name>
</gene>
<dbReference type="GO" id="GO:0003841">
    <property type="term" value="F:1-acylglycerol-3-phosphate O-acyltransferase activity"/>
    <property type="evidence" value="ECO:0007669"/>
    <property type="project" value="TreeGrafter"/>
</dbReference>
<evidence type="ECO:0000256" key="3">
    <source>
        <dbReference type="ARBA" id="ARBA00022692"/>
    </source>
</evidence>
<dbReference type="InterPro" id="IPR004299">
    <property type="entry name" value="MBOAT_fam"/>
</dbReference>
<sequence length="604" mass="70547">MINPIASQIAALSDHSGIDELTLKLAICLFASFPLNALLKRLPDNNITLKCWYIIGISALYLFGVLNIFDGFFTLFLSTCLTYGITRFYKSRFMPYVNFAIVMFLLALNHMRAQFFTEFDPAKIDITGAQMVLVMKLTSFAWSYHDGTSRDQAALSDYQKAHAIRSHPSFLHFMAYAFFYPSLLTGPSFDYADFQSWLNCEVFRDLPDAEKPKRRWTTKQKNLRRQIPKCGTFVFWRVIQGLFWISLSFVAPNYFSLDYVFTPEFLEKGFFYRIHYLYALGFTFRLKYYAAWTISEASCILCGLGYNGYDSKTHQIKWDRVRNIDIWRFEMASNTFEGLEAWNMNTNKWLKYYVYLRVAKPGSKPGFRSTLFTFLTSAFWHGTRPGYYLSFATGALYQTCGKFFRRNLRPMFLNADGSARPAKILYDIICFYTMKVAFGYLVQPFVILDFGKSLYCWRTVYFYIHVGIALTFFVFRGPFSGKVLKFLKSRHPENPTAKREKVSVEAAGPLADILKEKEQFEEEEIMRGMQLGIPEADFSLEEVRNEVNLFLMSYDQWRAEKGLEIEEENLQRAFQNFREELRSDSPRRASFSSYSPKPVRKRKI</sequence>
<evidence type="ECO:0000256" key="2">
    <source>
        <dbReference type="ARBA" id="ARBA00022679"/>
    </source>
</evidence>
<feature type="transmembrane region" description="Helical" evidence="8">
    <location>
        <begin position="51"/>
        <end position="73"/>
    </location>
</feature>
<evidence type="ECO:0000256" key="7">
    <source>
        <dbReference type="SAM" id="MobiDB-lite"/>
    </source>
</evidence>
<evidence type="ECO:0000256" key="8">
    <source>
        <dbReference type="SAM" id="Phobius"/>
    </source>
</evidence>
<feature type="region of interest" description="Disordered" evidence="7">
    <location>
        <begin position="581"/>
        <end position="604"/>
    </location>
</feature>
<evidence type="ECO:0000256" key="5">
    <source>
        <dbReference type="ARBA" id="ARBA00023136"/>
    </source>
</evidence>
<dbReference type="GO" id="GO:0030258">
    <property type="term" value="P:lipid modification"/>
    <property type="evidence" value="ECO:0007669"/>
    <property type="project" value="TreeGrafter"/>
</dbReference>
<dbReference type="GO" id="GO:0046474">
    <property type="term" value="P:glycerophospholipid biosynthetic process"/>
    <property type="evidence" value="ECO:0007669"/>
    <property type="project" value="TreeGrafter"/>
</dbReference>
<dbReference type="STRING" id="1230905.A0A1G4J3R0"/>
<feature type="transmembrane region" description="Helical" evidence="8">
    <location>
        <begin position="234"/>
        <end position="255"/>
    </location>
</feature>
<organism evidence="9 10">
    <name type="scientific">Lachancea mirantina</name>
    <dbReference type="NCBI Taxonomy" id="1230905"/>
    <lineage>
        <taxon>Eukaryota</taxon>
        <taxon>Fungi</taxon>
        <taxon>Dikarya</taxon>
        <taxon>Ascomycota</taxon>
        <taxon>Saccharomycotina</taxon>
        <taxon>Saccharomycetes</taxon>
        <taxon>Saccharomycetales</taxon>
        <taxon>Saccharomycetaceae</taxon>
        <taxon>Lachancea</taxon>
    </lineage>
</organism>
<evidence type="ECO:0000313" key="10">
    <source>
        <dbReference type="Proteomes" id="UP000191024"/>
    </source>
</evidence>
<dbReference type="PANTHER" id="PTHR13906:SF4">
    <property type="entry name" value="LYSOPHOSPHOLIPID ACYLTRANSFERASE 6"/>
    <property type="match status" value="1"/>
</dbReference>
<keyword evidence="10" id="KW-1185">Reference proteome</keyword>
<feature type="transmembrane region" description="Helical" evidence="8">
    <location>
        <begin position="93"/>
        <end position="111"/>
    </location>
</feature>
<dbReference type="InterPro" id="IPR049941">
    <property type="entry name" value="LPLAT_7/PORCN-like"/>
</dbReference>
<keyword evidence="5 8" id="KW-0472">Membrane</keyword>
<protein>
    <submittedName>
        <fullName evidence="9">LAMI_0C06480g1_1</fullName>
    </submittedName>
</protein>